<evidence type="ECO:0000313" key="2">
    <source>
        <dbReference type="Proteomes" id="UP000030848"/>
    </source>
</evidence>
<gene>
    <name evidence="1" type="ORF">MINT15_05850</name>
</gene>
<evidence type="ECO:0000313" key="1">
    <source>
        <dbReference type="EMBL" id="KHF45368.1"/>
    </source>
</evidence>
<name>A0A837DEH6_9PSEU</name>
<accession>A0A837DEH6</accession>
<dbReference type="EMBL" id="JRZE01000002">
    <property type="protein sequence ID" value="KHF45368.1"/>
    <property type="molecule type" value="Genomic_DNA"/>
</dbReference>
<organism evidence="1 2">
    <name type="scientific">Saccharomonospora viridis</name>
    <dbReference type="NCBI Taxonomy" id="1852"/>
    <lineage>
        <taxon>Bacteria</taxon>
        <taxon>Bacillati</taxon>
        <taxon>Actinomycetota</taxon>
        <taxon>Actinomycetes</taxon>
        <taxon>Pseudonocardiales</taxon>
        <taxon>Pseudonocardiaceae</taxon>
        <taxon>Saccharomonospora</taxon>
    </lineage>
</organism>
<reference evidence="1 2" key="1">
    <citation type="submission" date="2014-10" db="EMBL/GenBank/DDBJ databases">
        <title>Genome sequence of Micropolyspora internatus JCM3315.</title>
        <authorList>
            <person name="Shin S.-K."/>
            <person name="Yi H."/>
        </authorList>
    </citation>
    <scope>NUCLEOTIDE SEQUENCE [LARGE SCALE GENOMIC DNA]</scope>
    <source>
        <strain evidence="1 2">JCM 3315</strain>
    </source>
</reference>
<protein>
    <submittedName>
        <fullName evidence="1">Uncharacterized protein</fullName>
    </submittedName>
</protein>
<comment type="caution">
    <text evidence="1">The sequence shown here is derived from an EMBL/GenBank/DDBJ whole genome shotgun (WGS) entry which is preliminary data.</text>
</comment>
<sequence length="88" mass="9803">MRPHVACVSFAFSAAYRVRRRRARRAGLHASPRLFSTAPHRVRHSHQLLSIPGIGFRRSSSFVTAASGTAPRQAVSAAISRRRPRWNG</sequence>
<proteinExistence type="predicted"/>
<dbReference type="AlphaFoldDB" id="A0A837DEH6"/>
<dbReference type="Proteomes" id="UP000030848">
    <property type="component" value="Unassembled WGS sequence"/>
</dbReference>